<dbReference type="OrthoDB" id="153961at2"/>
<dbReference type="GO" id="GO:0016787">
    <property type="term" value="F:hydrolase activity"/>
    <property type="evidence" value="ECO:0007669"/>
    <property type="project" value="UniProtKB-KW"/>
</dbReference>
<accession>A0A402B4V8</accession>
<dbReference type="Gene3D" id="3.90.1720.10">
    <property type="entry name" value="endopeptidase domain like (from Nostoc punctiforme)"/>
    <property type="match status" value="1"/>
</dbReference>
<dbReference type="InterPro" id="IPR038765">
    <property type="entry name" value="Papain-like_cys_pep_sf"/>
</dbReference>
<evidence type="ECO:0000313" key="5">
    <source>
        <dbReference type="EMBL" id="GCE26389.1"/>
    </source>
</evidence>
<dbReference type="Proteomes" id="UP000287171">
    <property type="component" value="Unassembled WGS sequence"/>
</dbReference>
<keyword evidence="2" id="KW-0378">Hydrolase</keyword>
<feature type="domain" description="LysM" evidence="4">
    <location>
        <begin position="60"/>
        <end position="104"/>
    </location>
</feature>
<evidence type="ECO:0000259" key="3">
    <source>
        <dbReference type="PROSITE" id="PS50911"/>
    </source>
</evidence>
<dbReference type="InterPro" id="IPR018392">
    <property type="entry name" value="LysM"/>
</dbReference>
<evidence type="ECO:0000259" key="4">
    <source>
        <dbReference type="PROSITE" id="PS51782"/>
    </source>
</evidence>
<feature type="domain" description="Peptidase C51" evidence="3">
    <location>
        <begin position="118"/>
        <end position="247"/>
    </location>
</feature>
<keyword evidence="6" id="KW-1185">Reference proteome</keyword>
<evidence type="ECO:0000256" key="2">
    <source>
        <dbReference type="ARBA" id="ARBA00022801"/>
    </source>
</evidence>
<reference evidence="6" key="1">
    <citation type="submission" date="2018-12" db="EMBL/GenBank/DDBJ databases">
        <title>Tengunoibacter tsumagoiensis gen. nov., sp. nov., Dictyobacter kobayashii sp. nov., D. alpinus sp. nov., and D. joshuensis sp. nov. and description of Dictyobacteraceae fam. nov. within the order Ktedonobacterales isolated from Tengu-no-mugimeshi.</title>
        <authorList>
            <person name="Wang C.M."/>
            <person name="Zheng Y."/>
            <person name="Sakai Y."/>
            <person name="Toyoda A."/>
            <person name="Minakuchi Y."/>
            <person name="Abe K."/>
            <person name="Yokota A."/>
            <person name="Yabe S."/>
        </authorList>
    </citation>
    <scope>NUCLEOTIDE SEQUENCE [LARGE SCALE GENOMIC DNA]</scope>
    <source>
        <strain evidence="6">Uno16</strain>
    </source>
</reference>
<dbReference type="InterPro" id="IPR036779">
    <property type="entry name" value="LysM_dom_sf"/>
</dbReference>
<dbReference type="InterPro" id="IPR007921">
    <property type="entry name" value="CHAP_dom"/>
</dbReference>
<dbReference type="PROSITE" id="PS50911">
    <property type="entry name" value="CHAP"/>
    <property type="match status" value="1"/>
</dbReference>
<dbReference type="RefSeq" id="WP_126626848.1">
    <property type="nucleotide sequence ID" value="NZ_BIFT01000001.1"/>
</dbReference>
<dbReference type="Pfam" id="PF01476">
    <property type="entry name" value="LysM"/>
    <property type="match status" value="1"/>
</dbReference>
<organism evidence="5 6">
    <name type="scientific">Dictyobacter alpinus</name>
    <dbReference type="NCBI Taxonomy" id="2014873"/>
    <lineage>
        <taxon>Bacteria</taxon>
        <taxon>Bacillati</taxon>
        <taxon>Chloroflexota</taxon>
        <taxon>Ktedonobacteria</taxon>
        <taxon>Ktedonobacterales</taxon>
        <taxon>Dictyobacteraceae</taxon>
        <taxon>Dictyobacter</taxon>
    </lineage>
</organism>
<dbReference type="SMART" id="SM00257">
    <property type="entry name" value="LysM"/>
    <property type="match status" value="1"/>
</dbReference>
<evidence type="ECO:0000256" key="1">
    <source>
        <dbReference type="ARBA" id="ARBA00022729"/>
    </source>
</evidence>
<gene>
    <name evidence="5" type="ORF">KDA_18730</name>
</gene>
<evidence type="ECO:0000313" key="6">
    <source>
        <dbReference type="Proteomes" id="UP000287171"/>
    </source>
</evidence>
<protein>
    <recommendedName>
        <fullName evidence="7">Peptidase C51 domain-containing protein</fullName>
    </recommendedName>
</protein>
<dbReference type="AlphaFoldDB" id="A0A402B4V8"/>
<sequence>MLSTEKSRRIWMYLRQHRVMSIVVGHVIVLTVLGLGWLGSAFTPALFGALAQAPCAQGDQTYVVRSGDTLGSIAASHGTTWQKLSSYNHLANPNMIFVSQHICMQNSGTNGIAKAAPVSNRPVQLPVVGAIHGKGNPFPYGVCTWWASQRYFQVHGFFVPWSMNANAWQWQDRAREFHWHVSATPVVGSIINLQPGVQGASGLGHVALVESVKSNGHVIASNMNWGPNYTQVTNVEFAPGPGVSFLFA</sequence>
<dbReference type="PROSITE" id="PS51782">
    <property type="entry name" value="LYSM"/>
    <property type="match status" value="1"/>
</dbReference>
<evidence type="ECO:0008006" key="7">
    <source>
        <dbReference type="Google" id="ProtNLM"/>
    </source>
</evidence>
<name>A0A402B4V8_9CHLR</name>
<comment type="caution">
    <text evidence="5">The sequence shown here is derived from an EMBL/GenBank/DDBJ whole genome shotgun (WGS) entry which is preliminary data.</text>
</comment>
<dbReference type="EMBL" id="BIFT01000001">
    <property type="protein sequence ID" value="GCE26389.1"/>
    <property type="molecule type" value="Genomic_DNA"/>
</dbReference>
<dbReference type="CDD" id="cd00118">
    <property type="entry name" value="LysM"/>
    <property type="match status" value="1"/>
</dbReference>
<proteinExistence type="predicted"/>
<keyword evidence="1" id="KW-0732">Signal</keyword>
<dbReference type="Gene3D" id="3.10.350.10">
    <property type="entry name" value="LysM domain"/>
    <property type="match status" value="1"/>
</dbReference>
<dbReference type="SUPFAM" id="SSF54001">
    <property type="entry name" value="Cysteine proteinases"/>
    <property type="match status" value="1"/>
</dbReference>
<dbReference type="SUPFAM" id="SSF54106">
    <property type="entry name" value="LysM domain"/>
    <property type="match status" value="1"/>
</dbReference>
<dbReference type="Pfam" id="PF05257">
    <property type="entry name" value="CHAP"/>
    <property type="match status" value="1"/>
</dbReference>